<dbReference type="EMBL" id="AMQM01003171">
    <property type="status" value="NOT_ANNOTATED_CDS"/>
    <property type="molecule type" value="Genomic_DNA"/>
</dbReference>
<gene>
    <name evidence="2" type="primary">20196440</name>
    <name evidence="1" type="ORF">HELRODRAFT_137839</name>
</gene>
<dbReference type="EMBL" id="KB096023">
    <property type="protein sequence ID" value="ESO09141.1"/>
    <property type="molecule type" value="Genomic_DNA"/>
</dbReference>
<dbReference type="HOGENOM" id="CLU_2504219_0_0_1"/>
<dbReference type="SMART" id="SM00261">
    <property type="entry name" value="FU"/>
    <property type="match status" value="2"/>
</dbReference>
<dbReference type="AlphaFoldDB" id="T1EIP0"/>
<dbReference type="SUPFAM" id="SSF57184">
    <property type="entry name" value="Growth factor receptor domain"/>
    <property type="match status" value="1"/>
</dbReference>
<dbReference type="Gene3D" id="2.10.220.10">
    <property type="entry name" value="Hormone Receptor, Insulin-like Growth Factor Receptor 1, Chain A, domain 2"/>
    <property type="match status" value="1"/>
</dbReference>
<accession>T1EIP0</accession>
<dbReference type="InterPro" id="IPR006212">
    <property type="entry name" value="Furin_repeat"/>
</dbReference>
<name>T1EIP0_HELRO</name>
<reference evidence="1 3" key="2">
    <citation type="journal article" date="2013" name="Nature">
        <title>Insights into bilaterian evolution from three spiralian genomes.</title>
        <authorList>
            <person name="Simakov O."/>
            <person name="Marletaz F."/>
            <person name="Cho S.J."/>
            <person name="Edsinger-Gonzales E."/>
            <person name="Havlak P."/>
            <person name="Hellsten U."/>
            <person name="Kuo D.H."/>
            <person name="Larsson T."/>
            <person name="Lv J."/>
            <person name="Arendt D."/>
            <person name="Savage R."/>
            <person name="Osoegawa K."/>
            <person name="de Jong P."/>
            <person name="Grimwood J."/>
            <person name="Chapman J.A."/>
            <person name="Shapiro H."/>
            <person name="Aerts A."/>
            <person name="Otillar R.P."/>
            <person name="Terry A.Y."/>
            <person name="Boore J.L."/>
            <person name="Grigoriev I.V."/>
            <person name="Lindberg D.R."/>
            <person name="Seaver E.C."/>
            <person name="Weisblat D.A."/>
            <person name="Putnam N.H."/>
            <person name="Rokhsar D.S."/>
        </authorList>
    </citation>
    <scope>NUCLEOTIDE SEQUENCE</scope>
</reference>
<sequence length="86" mass="9447">CVACHESCGSCSDELATSCLTCSMKHLWQENLCVQHCSPGYYKHPTSQNNPAECEKCDLSCDRCSGPAAHHCLQCKIGECLRYVSC</sequence>
<keyword evidence="3" id="KW-1185">Reference proteome</keyword>
<proteinExistence type="predicted"/>
<evidence type="ECO:0000313" key="1">
    <source>
        <dbReference type="EMBL" id="ESO09141.1"/>
    </source>
</evidence>
<reference evidence="2" key="3">
    <citation type="submission" date="2015-06" db="UniProtKB">
        <authorList>
            <consortium name="EnsemblMetazoa"/>
        </authorList>
    </citation>
    <scope>IDENTIFICATION</scope>
</reference>
<dbReference type="GeneID" id="20196440"/>
<organism evidence="2 3">
    <name type="scientific">Helobdella robusta</name>
    <name type="common">Californian leech</name>
    <dbReference type="NCBI Taxonomy" id="6412"/>
    <lineage>
        <taxon>Eukaryota</taxon>
        <taxon>Metazoa</taxon>
        <taxon>Spiralia</taxon>
        <taxon>Lophotrochozoa</taxon>
        <taxon>Annelida</taxon>
        <taxon>Clitellata</taxon>
        <taxon>Hirudinea</taxon>
        <taxon>Rhynchobdellida</taxon>
        <taxon>Glossiphoniidae</taxon>
        <taxon>Helobdella</taxon>
    </lineage>
</organism>
<dbReference type="CTD" id="20196440"/>
<dbReference type="OMA" id="CEETRDK"/>
<dbReference type="InterPro" id="IPR009030">
    <property type="entry name" value="Growth_fac_rcpt_cys_sf"/>
</dbReference>
<dbReference type="KEGG" id="hro:HELRODRAFT_137839"/>
<reference evidence="3" key="1">
    <citation type="submission" date="2012-12" db="EMBL/GenBank/DDBJ databases">
        <authorList>
            <person name="Hellsten U."/>
            <person name="Grimwood J."/>
            <person name="Chapman J.A."/>
            <person name="Shapiro H."/>
            <person name="Aerts A."/>
            <person name="Otillar R.P."/>
            <person name="Terry A.Y."/>
            <person name="Boore J.L."/>
            <person name="Simakov O."/>
            <person name="Marletaz F."/>
            <person name="Cho S.-J."/>
            <person name="Edsinger-Gonzales E."/>
            <person name="Havlak P."/>
            <person name="Kuo D.-H."/>
            <person name="Larsson T."/>
            <person name="Lv J."/>
            <person name="Arendt D."/>
            <person name="Savage R."/>
            <person name="Osoegawa K."/>
            <person name="de Jong P."/>
            <person name="Lindberg D.R."/>
            <person name="Seaver E.C."/>
            <person name="Weisblat D.A."/>
            <person name="Putnam N.H."/>
            <person name="Grigoriev I.V."/>
            <person name="Rokhsar D.S."/>
        </authorList>
    </citation>
    <scope>NUCLEOTIDE SEQUENCE</scope>
</reference>
<evidence type="ECO:0000313" key="2">
    <source>
        <dbReference type="EnsemblMetazoa" id="HelroP137839"/>
    </source>
</evidence>
<evidence type="ECO:0000313" key="3">
    <source>
        <dbReference type="Proteomes" id="UP000015101"/>
    </source>
</evidence>
<dbReference type="OrthoDB" id="300641at2759"/>
<dbReference type="RefSeq" id="XP_009013163.1">
    <property type="nucleotide sequence ID" value="XM_009014915.1"/>
</dbReference>
<dbReference type="Proteomes" id="UP000015101">
    <property type="component" value="Unassembled WGS sequence"/>
</dbReference>
<evidence type="ECO:0008006" key="4">
    <source>
        <dbReference type="Google" id="ProtNLM"/>
    </source>
</evidence>
<dbReference type="EnsemblMetazoa" id="HelroT137839">
    <property type="protein sequence ID" value="HelroP137839"/>
    <property type="gene ID" value="HelroG137839"/>
</dbReference>
<protein>
    <recommendedName>
        <fullName evidence="4">Growth factor receptor domain-containing protein</fullName>
    </recommendedName>
</protein>
<dbReference type="CDD" id="cd00064">
    <property type="entry name" value="FU"/>
    <property type="match status" value="1"/>
</dbReference>
<dbReference type="InParanoid" id="T1EIP0"/>